<protein>
    <submittedName>
        <fullName evidence="1">Uncharacterized protein</fullName>
    </submittedName>
</protein>
<dbReference type="EMBL" id="JAYWIO010000003">
    <property type="protein sequence ID" value="KAK7276925.1"/>
    <property type="molecule type" value="Genomic_DNA"/>
</dbReference>
<sequence>MAIVNSGYHSGSYCLWGIGVWMSAVESVFNGGYGVIDQSMLLLRSTWPKVLPVLRMFKEHELVDRAAACLMEDRVVVKAYHALSLPFYAVVRGFVGHADGPVPVPRRGLLIFG</sequence>
<proteinExistence type="predicted"/>
<reference evidence="1 2" key="1">
    <citation type="submission" date="2024-01" db="EMBL/GenBank/DDBJ databases">
        <title>The genomes of 5 underutilized Papilionoideae crops provide insights into root nodulation and disease resistanc.</title>
        <authorList>
            <person name="Yuan L."/>
        </authorList>
    </citation>
    <scope>NUCLEOTIDE SEQUENCE [LARGE SCALE GENOMIC DNA]</scope>
    <source>
        <strain evidence="1">ZHUSHIDOU_FW_LH</strain>
        <tissue evidence="1">Leaf</tissue>
    </source>
</reference>
<name>A0AAN9IH22_CROPI</name>
<evidence type="ECO:0000313" key="2">
    <source>
        <dbReference type="Proteomes" id="UP001372338"/>
    </source>
</evidence>
<dbReference type="Proteomes" id="UP001372338">
    <property type="component" value="Unassembled WGS sequence"/>
</dbReference>
<organism evidence="1 2">
    <name type="scientific">Crotalaria pallida</name>
    <name type="common">Smooth rattlebox</name>
    <name type="synonym">Crotalaria striata</name>
    <dbReference type="NCBI Taxonomy" id="3830"/>
    <lineage>
        <taxon>Eukaryota</taxon>
        <taxon>Viridiplantae</taxon>
        <taxon>Streptophyta</taxon>
        <taxon>Embryophyta</taxon>
        <taxon>Tracheophyta</taxon>
        <taxon>Spermatophyta</taxon>
        <taxon>Magnoliopsida</taxon>
        <taxon>eudicotyledons</taxon>
        <taxon>Gunneridae</taxon>
        <taxon>Pentapetalae</taxon>
        <taxon>rosids</taxon>
        <taxon>fabids</taxon>
        <taxon>Fabales</taxon>
        <taxon>Fabaceae</taxon>
        <taxon>Papilionoideae</taxon>
        <taxon>50 kb inversion clade</taxon>
        <taxon>genistoids sensu lato</taxon>
        <taxon>core genistoids</taxon>
        <taxon>Crotalarieae</taxon>
        <taxon>Crotalaria</taxon>
    </lineage>
</organism>
<gene>
    <name evidence="1" type="ORF">RIF29_18074</name>
</gene>
<accession>A0AAN9IH22</accession>
<evidence type="ECO:0000313" key="1">
    <source>
        <dbReference type="EMBL" id="KAK7276925.1"/>
    </source>
</evidence>
<keyword evidence="2" id="KW-1185">Reference proteome</keyword>
<comment type="caution">
    <text evidence="1">The sequence shown here is derived from an EMBL/GenBank/DDBJ whole genome shotgun (WGS) entry which is preliminary data.</text>
</comment>
<dbReference type="AlphaFoldDB" id="A0AAN9IH22"/>